<organism evidence="2 3">
    <name type="scientific">Streptomyces siamensis</name>
    <dbReference type="NCBI Taxonomy" id="1274986"/>
    <lineage>
        <taxon>Bacteria</taxon>
        <taxon>Bacillati</taxon>
        <taxon>Actinomycetota</taxon>
        <taxon>Actinomycetes</taxon>
        <taxon>Kitasatosporales</taxon>
        <taxon>Streptomycetaceae</taxon>
        <taxon>Streptomyces</taxon>
    </lineage>
</organism>
<evidence type="ECO:0000256" key="1">
    <source>
        <dbReference type="SAM" id="MobiDB-lite"/>
    </source>
</evidence>
<protein>
    <submittedName>
        <fullName evidence="2">Uncharacterized protein</fullName>
    </submittedName>
</protein>
<feature type="region of interest" description="Disordered" evidence="1">
    <location>
        <begin position="1"/>
        <end position="34"/>
    </location>
</feature>
<proteinExistence type="predicted"/>
<sequence length="65" mass="6721">MREDDMTGADQLEGDVTAEAGGGAGDQDSGHDGSVRRCAQMAAFTLGSRGRAYLVPLSLRLPVSP</sequence>
<evidence type="ECO:0000313" key="3">
    <source>
        <dbReference type="Proteomes" id="UP001501759"/>
    </source>
</evidence>
<dbReference type="Proteomes" id="UP001501759">
    <property type="component" value="Unassembled WGS sequence"/>
</dbReference>
<gene>
    <name evidence="2" type="ORF">GCM10023335_58860</name>
</gene>
<accession>A0ABP9J9A5</accession>
<keyword evidence="3" id="KW-1185">Reference proteome</keyword>
<name>A0ABP9J9A5_9ACTN</name>
<comment type="caution">
    <text evidence="2">The sequence shown here is derived from an EMBL/GenBank/DDBJ whole genome shotgun (WGS) entry which is preliminary data.</text>
</comment>
<dbReference type="EMBL" id="BAABKB010000027">
    <property type="protein sequence ID" value="GAA5024923.1"/>
    <property type="molecule type" value="Genomic_DNA"/>
</dbReference>
<reference evidence="3" key="1">
    <citation type="journal article" date="2019" name="Int. J. Syst. Evol. Microbiol.">
        <title>The Global Catalogue of Microorganisms (GCM) 10K type strain sequencing project: providing services to taxonomists for standard genome sequencing and annotation.</title>
        <authorList>
            <consortium name="The Broad Institute Genomics Platform"/>
            <consortium name="The Broad Institute Genome Sequencing Center for Infectious Disease"/>
            <person name="Wu L."/>
            <person name="Ma J."/>
        </authorList>
    </citation>
    <scope>NUCLEOTIDE SEQUENCE [LARGE SCALE GENOMIC DNA]</scope>
    <source>
        <strain evidence="3">JCM 18409</strain>
    </source>
</reference>
<evidence type="ECO:0000313" key="2">
    <source>
        <dbReference type="EMBL" id="GAA5024923.1"/>
    </source>
</evidence>